<dbReference type="Pfam" id="PF10041">
    <property type="entry name" value="DUF2277"/>
    <property type="match status" value="1"/>
</dbReference>
<dbReference type="Proteomes" id="UP001500483">
    <property type="component" value="Unassembled WGS sequence"/>
</dbReference>
<proteinExistence type="predicted"/>
<dbReference type="InterPro" id="IPR018735">
    <property type="entry name" value="DUF2277"/>
</dbReference>
<evidence type="ECO:0000313" key="1">
    <source>
        <dbReference type="EMBL" id="GAA3359409.1"/>
    </source>
</evidence>
<reference evidence="2" key="1">
    <citation type="journal article" date="2019" name="Int. J. Syst. Evol. Microbiol.">
        <title>The Global Catalogue of Microorganisms (GCM) 10K type strain sequencing project: providing services to taxonomists for standard genome sequencing and annotation.</title>
        <authorList>
            <consortium name="The Broad Institute Genomics Platform"/>
            <consortium name="The Broad Institute Genome Sequencing Center for Infectious Disease"/>
            <person name="Wu L."/>
            <person name="Ma J."/>
        </authorList>
    </citation>
    <scope>NUCLEOTIDE SEQUENCE [LARGE SCALE GENOMIC DNA]</scope>
    <source>
        <strain evidence="2">JCM 9687</strain>
    </source>
</reference>
<organism evidence="1 2">
    <name type="scientific">Saccharopolyspora gregorii</name>
    <dbReference type="NCBI Taxonomy" id="33914"/>
    <lineage>
        <taxon>Bacteria</taxon>
        <taxon>Bacillati</taxon>
        <taxon>Actinomycetota</taxon>
        <taxon>Actinomycetes</taxon>
        <taxon>Pseudonocardiales</taxon>
        <taxon>Pseudonocardiaceae</taxon>
        <taxon>Saccharopolyspora</taxon>
    </lineage>
</organism>
<protein>
    <recommendedName>
        <fullName evidence="3">DUF2277 domain-containing protein</fullName>
    </recommendedName>
</protein>
<comment type="caution">
    <text evidence="1">The sequence shown here is derived from an EMBL/GenBank/DDBJ whole genome shotgun (WGS) entry which is preliminary data.</text>
</comment>
<evidence type="ECO:0008006" key="3">
    <source>
        <dbReference type="Google" id="ProtNLM"/>
    </source>
</evidence>
<evidence type="ECO:0000313" key="2">
    <source>
        <dbReference type="Proteomes" id="UP001500483"/>
    </source>
</evidence>
<name>A0ABP6RQL2_9PSEU</name>
<accession>A0ABP6RQL2</accession>
<dbReference type="EMBL" id="BAAAYK010000038">
    <property type="protein sequence ID" value="GAA3359409.1"/>
    <property type="molecule type" value="Genomic_DNA"/>
</dbReference>
<keyword evidence="2" id="KW-1185">Reference proteome</keyword>
<sequence>MLDEVLARAVRSPLGALLAAAVRRRGSPDGCRRAEDDGGMCRSIKTLRPPYAEQVTEQDVRAAALQYVRKISGFRAPAAHNAAAFDRAVEEVERATAALLESLEVRGSRS</sequence>
<gene>
    <name evidence="1" type="ORF">GCM10020366_35300</name>
</gene>